<sequence length="320" mass="35030">MRWLAAYTVKLDALADAVVVRSALDLLKLKADQKTPAAPATVARKRAVFSGALKYGVELKHLASHPMSDVSWTAPAVAEEIDRRVVVNPPQARRLLGAVREIAPELEAFFGSMYYAALRPEEALHLANEEYERPRLAGAWGWLHLTGATVTVGKDWGDADSTQEERGLKHRSAKATRSVPVCPELVALLDAHVETYGVAPNGRLFVTRRGPGGRYVPTAGQPIPNNTYTSVWRRVRQAVLTTVEQRSPLAKVPYHLRHAAVSLWLNAGVSAPQVAEWAGHSVNVLMRVYAKCIYGQEAAARLRIEAALAQQWGPGERSGE</sequence>
<dbReference type="EMBL" id="JBHSAY010000005">
    <property type="protein sequence ID" value="MFC4130178.1"/>
    <property type="molecule type" value="Genomic_DNA"/>
</dbReference>
<accession>A0ABV8LI66</accession>
<dbReference type="PANTHER" id="PTHR30349:SF64">
    <property type="entry name" value="PROPHAGE INTEGRASE INTD-RELATED"/>
    <property type="match status" value="1"/>
</dbReference>
<dbReference type="Proteomes" id="UP001595816">
    <property type="component" value="Unassembled WGS sequence"/>
</dbReference>
<dbReference type="PROSITE" id="PS51898">
    <property type="entry name" value="TYR_RECOMBINASE"/>
    <property type="match status" value="1"/>
</dbReference>
<keyword evidence="4" id="KW-1185">Reference proteome</keyword>
<dbReference type="PANTHER" id="PTHR30349">
    <property type="entry name" value="PHAGE INTEGRASE-RELATED"/>
    <property type="match status" value="1"/>
</dbReference>
<feature type="domain" description="Tyr recombinase" evidence="2">
    <location>
        <begin position="82"/>
        <end position="303"/>
    </location>
</feature>
<dbReference type="InterPro" id="IPR011010">
    <property type="entry name" value="DNA_brk_join_enz"/>
</dbReference>
<proteinExistence type="predicted"/>
<gene>
    <name evidence="3" type="ORF">ACFOZ4_06115</name>
</gene>
<keyword evidence="1" id="KW-0233">DNA recombination</keyword>
<dbReference type="RefSeq" id="WP_253758383.1">
    <property type="nucleotide sequence ID" value="NZ_JAMZDZ010000001.1"/>
</dbReference>
<evidence type="ECO:0000313" key="4">
    <source>
        <dbReference type="Proteomes" id="UP001595816"/>
    </source>
</evidence>
<dbReference type="InterPro" id="IPR002104">
    <property type="entry name" value="Integrase_catalytic"/>
</dbReference>
<dbReference type="InterPro" id="IPR013762">
    <property type="entry name" value="Integrase-like_cat_sf"/>
</dbReference>
<protein>
    <submittedName>
        <fullName evidence="3">Tyrosine-type recombinase/integrase</fullName>
    </submittedName>
</protein>
<evidence type="ECO:0000256" key="1">
    <source>
        <dbReference type="ARBA" id="ARBA00023172"/>
    </source>
</evidence>
<reference evidence="4" key="1">
    <citation type="journal article" date="2019" name="Int. J. Syst. Evol. Microbiol.">
        <title>The Global Catalogue of Microorganisms (GCM) 10K type strain sequencing project: providing services to taxonomists for standard genome sequencing and annotation.</title>
        <authorList>
            <consortium name="The Broad Institute Genomics Platform"/>
            <consortium name="The Broad Institute Genome Sequencing Center for Infectious Disease"/>
            <person name="Wu L."/>
            <person name="Ma J."/>
        </authorList>
    </citation>
    <scope>NUCLEOTIDE SEQUENCE [LARGE SCALE GENOMIC DNA]</scope>
    <source>
        <strain evidence="4">CGMCC 4.7289</strain>
    </source>
</reference>
<dbReference type="Gene3D" id="1.10.443.10">
    <property type="entry name" value="Intergrase catalytic core"/>
    <property type="match status" value="1"/>
</dbReference>
<dbReference type="SUPFAM" id="SSF56349">
    <property type="entry name" value="DNA breaking-rejoining enzymes"/>
    <property type="match status" value="1"/>
</dbReference>
<comment type="caution">
    <text evidence="3">The sequence shown here is derived from an EMBL/GenBank/DDBJ whole genome shotgun (WGS) entry which is preliminary data.</text>
</comment>
<evidence type="ECO:0000313" key="3">
    <source>
        <dbReference type="EMBL" id="MFC4130178.1"/>
    </source>
</evidence>
<evidence type="ECO:0000259" key="2">
    <source>
        <dbReference type="PROSITE" id="PS51898"/>
    </source>
</evidence>
<organism evidence="3 4">
    <name type="scientific">Hamadaea flava</name>
    <dbReference type="NCBI Taxonomy" id="1742688"/>
    <lineage>
        <taxon>Bacteria</taxon>
        <taxon>Bacillati</taxon>
        <taxon>Actinomycetota</taxon>
        <taxon>Actinomycetes</taxon>
        <taxon>Micromonosporales</taxon>
        <taxon>Micromonosporaceae</taxon>
        <taxon>Hamadaea</taxon>
    </lineage>
</organism>
<name>A0ABV8LI66_9ACTN</name>
<dbReference type="InterPro" id="IPR050090">
    <property type="entry name" value="Tyrosine_recombinase_XerCD"/>
</dbReference>